<accession>A0A011PSD9</accession>
<name>A0A011PSD9_9PROT</name>
<dbReference type="AlphaFoldDB" id="A0A011PSD9"/>
<evidence type="ECO:0000256" key="1">
    <source>
        <dbReference type="ARBA" id="ARBA00004377"/>
    </source>
</evidence>
<keyword evidence="4" id="KW-0132">Cell division</keyword>
<dbReference type="STRING" id="1454003.AW10_02255"/>
<dbReference type="GO" id="GO:0005886">
    <property type="term" value="C:plasma membrane"/>
    <property type="evidence" value="ECO:0007669"/>
    <property type="project" value="UniProtKB-SubCell"/>
</dbReference>
<evidence type="ECO:0000256" key="10">
    <source>
        <dbReference type="ARBA" id="ARBA00035657"/>
    </source>
</evidence>
<feature type="region of interest" description="Disordered" evidence="13">
    <location>
        <begin position="138"/>
        <end position="245"/>
    </location>
</feature>
<proteinExistence type="inferred from homology"/>
<dbReference type="PANTHER" id="PTHR39579">
    <property type="entry name" value="INNER MEMBRANE PROTEIN YHCB"/>
    <property type="match status" value="1"/>
</dbReference>
<keyword evidence="7" id="KW-1133">Transmembrane helix</keyword>
<keyword evidence="6" id="KW-0133">Cell shape</keyword>
<evidence type="ECO:0000256" key="3">
    <source>
        <dbReference type="ARBA" id="ARBA00022519"/>
    </source>
</evidence>
<dbReference type="PANTHER" id="PTHR39579:SF1">
    <property type="entry name" value="INNER MEMBRANE PROTEIN YHCB"/>
    <property type="match status" value="1"/>
</dbReference>
<dbReference type="GO" id="GO:0008360">
    <property type="term" value="P:regulation of cell shape"/>
    <property type="evidence" value="ECO:0007669"/>
    <property type="project" value="UniProtKB-KW"/>
</dbReference>
<evidence type="ECO:0000256" key="4">
    <source>
        <dbReference type="ARBA" id="ARBA00022618"/>
    </source>
</evidence>
<feature type="compositionally biased region" description="Basic and acidic residues" evidence="13">
    <location>
        <begin position="234"/>
        <end position="245"/>
    </location>
</feature>
<organism evidence="14 15">
    <name type="scientific">Candidatus Accumulibacter appositus</name>
    <dbReference type="NCBI Taxonomy" id="1454003"/>
    <lineage>
        <taxon>Bacteria</taxon>
        <taxon>Pseudomonadati</taxon>
        <taxon>Pseudomonadota</taxon>
        <taxon>Betaproteobacteria</taxon>
        <taxon>Candidatus Accumulibacter</taxon>
    </lineage>
</organism>
<dbReference type="GO" id="GO:0051301">
    <property type="term" value="P:cell division"/>
    <property type="evidence" value="ECO:0007669"/>
    <property type="project" value="UniProtKB-KW"/>
</dbReference>
<comment type="caution">
    <text evidence="14">The sequence shown here is derived from an EMBL/GenBank/DDBJ whole genome shotgun (WGS) entry which is preliminary data.</text>
</comment>
<dbReference type="EMBL" id="JEMX01000046">
    <property type="protein sequence ID" value="EXI79770.1"/>
    <property type="molecule type" value="Genomic_DNA"/>
</dbReference>
<evidence type="ECO:0000256" key="9">
    <source>
        <dbReference type="ARBA" id="ARBA00023306"/>
    </source>
</evidence>
<dbReference type="InterPro" id="IPR009386">
    <property type="entry name" value="ZapG-like"/>
</dbReference>
<evidence type="ECO:0000256" key="5">
    <source>
        <dbReference type="ARBA" id="ARBA00022692"/>
    </source>
</evidence>
<evidence type="ECO:0000256" key="7">
    <source>
        <dbReference type="ARBA" id="ARBA00022989"/>
    </source>
</evidence>
<feature type="compositionally biased region" description="Low complexity" evidence="13">
    <location>
        <begin position="210"/>
        <end position="233"/>
    </location>
</feature>
<evidence type="ECO:0000256" key="6">
    <source>
        <dbReference type="ARBA" id="ARBA00022960"/>
    </source>
</evidence>
<reference evidence="14 15" key="1">
    <citation type="submission" date="2014-02" db="EMBL/GenBank/DDBJ databases">
        <title>Expanding our view of genomic diversity in Candidatus Accumulibacter clades.</title>
        <authorList>
            <person name="Skennerton C.T."/>
            <person name="Barr J.J."/>
            <person name="Slater F.R."/>
            <person name="Bond P.L."/>
            <person name="Tyson G.W."/>
        </authorList>
    </citation>
    <scope>NUCLEOTIDE SEQUENCE [LARGE SCALE GENOMIC DNA]</scope>
    <source>
        <strain evidence="15">BA-92</strain>
    </source>
</reference>
<evidence type="ECO:0000256" key="8">
    <source>
        <dbReference type="ARBA" id="ARBA00023136"/>
    </source>
</evidence>
<keyword evidence="2" id="KW-1003">Cell membrane</keyword>
<dbReference type="Proteomes" id="UP000021816">
    <property type="component" value="Unassembled WGS sequence"/>
</dbReference>
<comment type="similarity">
    <text evidence="10">Belongs to the ZapG family.</text>
</comment>
<keyword evidence="3" id="KW-0997">Cell inner membrane</keyword>
<gene>
    <name evidence="14" type="ORF">AW10_02255</name>
</gene>
<evidence type="ECO:0000256" key="2">
    <source>
        <dbReference type="ARBA" id="ARBA00022475"/>
    </source>
</evidence>
<protein>
    <recommendedName>
        <fullName evidence="11">Z-ring associated protein G</fullName>
    </recommendedName>
    <alternativeName>
        <fullName evidence="12">Cell division protein ZapG</fullName>
    </alternativeName>
</protein>
<evidence type="ECO:0000256" key="12">
    <source>
        <dbReference type="ARBA" id="ARBA00035727"/>
    </source>
</evidence>
<keyword evidence="9" id="KW-0131">Cell cycle</keyword>
<evidence type="ECO:0000313" key="14">
    <source>
        <dbReference type="EMBL" id="EXI79770.1"/>
    </source>
</evidence>
<comment type="subcellular location">
    <subcellularLocation>
        <location evidence="1">Cell inner membrane</location>
        <topology evidence="1">Single-pass membrane protein</topology>
    </subcellularLocation>
</comment>
<dbReference type="Pfam" id="PF06295">
    <property type="entry name" value="ZapG-like"/>
    <property type="match status" value="1"/>
</dbReference>
<keyword evidence="5" id="KW-0812">Transmembrane</keyword>
<evidence type="ECO:0000256" key="11">
    <source>
        <dbReference type="ARBA" id="ARBA00035703"/>
    </source>
</evidence>
<keyword evidence="8" id="KW-0472">Membrane</keyword>
<evidence type="ECO:0000256" key="13">
    <source>
        <dbReference type="SAM" id="MobiDB-lite"/>
    </source>
</evidence>
<feature type="compositionally biased region" description="Low complexity" evidence="13">
    <location>
        <begin position="144"/>
        <end position="191"/>
    </location>
</feature>
<sequence length="245" mass="24312">MTGMTEQTLLLIGGLAVFLAALIGFVVGRSPIGGKTKRVAALEAEVSRQQDEIAGYRRDVESHFDKTATLVASMAGSYKDLFEHLSSGYEHLSSGSARQLFRDRVVGLLVGNVSAAAAADVTPSDKVSAALIAAGAQPLEPSSTGPAADSEPAAAAGDTAPTEAAATDVAAKADGEAEAAATAAGAPAQEAEASRGKASKPDGEEKSASDGQAEAAETTAAAAGEAAQNGAAKDAGKGDRPTKTS</sequence>
<feature type="compositionally biased region" description="Basic and acidic residues" evidence="13">
    <location>
        <begin position="192"/>
        <end position="208"/>
    </location>
</feature>
<dbReference type="PATRIC" id="fig|1454003.3.peg.2300"/>
<evidence type="ECO:0000313" key="15">
    <source>
        <dbReference type="Proteomes" id="UP000021816"/>
    </source>
</evidence>